<dbReference type="AlphaFoldDB" id="A0A239SQE6"/>
<protein>
    <recommendedName>
        <fullName evidence="10">RecBCD enzyme subunit RecC</fullName>
    </recommendedName>
    <alternativeName>
        <fullName evidence="10">Exonuclease V subunit RecC</fullName>
        <shortName evidence="10">ExoV subunit RecC</shortName>
    </alternativeName>
    <alternativeName>
        <fullName evidence="10">Helicase/nuclease RecBCD subunit RecC</fullName>
    </alternativeName>
</protein>
<dbReference type="InterPro" id="IPR011335">
    <property type="entry name" value="Restrct_endonuc-II-like"/>
</dbReference>
<dbReference type="GO" id="GO:0005524">
    <property type="term" value="F:ATP binding"/>
    <property type="evidence" value="ECO:0007669"/>
    <property type="project" value="UniProtKB-UniRule"/>
</dbReference>
<dbReference type="SUPFAM" id="SSF52540">
    <property type="entry name" value="P-loop containing nucleoside triphosphate hydrolases"/>
    <property type="match status" value="2"/>
</dbReference>
<keyword evidence="1 10" id="KW-0540">Nuclease</keyword>
<comment type="subunit">
    <text evidence="10">Heterotrimer of RecB, RecC and RecD. All subunits contribute to DNA-binding.</text>
</comment>
<evidence type="ECO:0000313" key="13">
    <source>
        <dbReference type="Proteomes" id="UP000215126"/>
    </source>
</evidence>
<evidence type="ECO:0000256" key="5">
    <source>
        <dbReference type="ARBA" id="ARBA00022806"/>
    </source>
</evidence>
<evidence type="ECO:0000256" key="10">
    <source>
        <dbReference type="HAMAP-Rule" id="MF_01486"/>
    </source>
</evidence>
<dbReference type="Proteomes" id="UP000215126">
    <property type="component" value="Chromosome 1"/>
</dbReference>
<organism evidence="12 13">
    <name type="scientific">Pandoraea sputorum</name>
    <dbReference type="NCBI Taxonomy" id="93222"/>
    <lineage>
        <taxon>Bacteria</taxon>
        <taxon>Pseudomonadati</taxon>
        <taxon>Pseudomonadota</taxon>
        <taxon>Betaproteobacteria</taxon>
        <taxon>Burkholderiales</taxon>
        <taxon>Burkholderiaceae</taxon>
        <taxon>Pandoraea</taxon>
    </lineage>
</organism>
<evidence type="ECO:0000256" key="3">
    <source>
        <dbReference type="ARBA" id="ARBA00022763"/>
    </source>
</evidence>
<dbReference type="SUPFAM" id="SSF52980">
    <property type="entry name" value="Restriction endonuclease-like"/>
    <property type="match status" value="1"/>
</dbReference>
<feature type="domain" description="RecC C-terminal" evidence="11">
    <location>
        <begin position="897"/>
        <end position="1151"/>
    </location>
</feature>
<dbReference type="Gene3D" id="3.40.50.300">
    <property type="entry name" value="P-loop containing nucleotide triphosphate hydrolases"/>
    <property type="match status" value="2"/>
</dbReference>
<dbReference type="Pfam" id="PF04257">
    <property type="entry name" value="Exonuc_V_gamma"/>
    <property type="match status" value="1"/>
</dbReference>
<dbReference type="PANTHER" id="PTHR30591">
    <property type="entry name" value="RECBCD ENZYME SUBUNIT RECC"/>
    <property type="match status" value="1"/>
</dbReference>
<dbReference type="Pfam" id="PF17946">
    <property type="entry name" value="RecC_C"/>
    <property type="match status" value="1"/>
</dbReference>
<keyword evidence="3 10" id="KW-0227">DNA damage</keyword>
<evidence type="ECO:0000256" key="6">
    <source>
        <dbReference type="ARBA" id="ARBA00022839"/>
    </source>
</evidence>
<keyword evidence="2 10" id="KW-0547">Nucleotide-binding</keyword>
<dbReference type="InterPro" id="IPR027417">
    <property type="entry name" value="P-loop_NTPase"/>
</dbReference>
<dbReference type="InterPro" id="IPR041500">
    <property type="entry name" value="RecC_C"/>
</dbReference>
<evidence type="ECO:0000259" key="11">
    <source>
        <dbReference type="Pfam" id="PF17946"/>
    </source>
</evidence>
<dbReference type="NCBIfam" id="TIGR01450">
    <property type="entry name" value="recC"/>
    <property type="match status" value="1"/>
</dbReference>
<dbReference type="EMBL" id="LT906435">
    <property type="protein sequence ID" value="SNU87691.1"/>
    <property type="molecule type" value="Genomic_DNA"/>
</dbReference>
<evidence type="ECO:0000256" key="7">
    <source>
        <dbReference type="ARBA" id="ARBA00022840"/>
    </source>
</evidence>
<dbReference type="InterPro" id="IPR013986">
    <property type="entry name" value="DExx_box_DNA_helicase_dom_sf"/>
</dbReference>
<evidence type="ECO:0000256" key="1">
    <source>
        <dbReference type="ARBA" id="ARBA00022722"/>
    </source>
</evidence>
<dbReference type="Gene3D" id="1.10.10.160">
    <property type="match status" value="1"/>
</dbReference>
<evidence type="ECO:0000256" key="8">
    <source>
        <dbReference type="ARBA" id="ARBA00023125"/>
    </source>
</evidence>
<comment type="miscellaneous">
    <text evidence="10">In the RecBCD complex, RecB has a slow 3'-5' helicase, an exonuclease activity and loads RecA onto ssDNA, RecD has a fast 5'-3' helicase activity, while RecC stimulates the ATPase and processivity of the RecB helicase and contributes to recognition of the Chi site.</text>
</comment>
<dbReference type="GO" id="GO:0008854">
    <property type="term" value="F:exodeoxyribonuclease V activity"/>
    <property type="evidence" value="ECO:0007669"/>
    <property type="project" value="InterPro"/>
</dbReference>
<accession>A0A239SQE6</accession>
<keyword evidence="8 10" id="KW-0238">DNA-binding</keyword>
<dbReference type="Gene3D" id="3.40.50.10930">
    <property type="match status" value="1"/>
</dbReference>
<gene>
    <name evidence="10 12" type="primary">recC</name>
    <name evidence="12" type="ORF">SAMEA4530655_03930</name>
</gene>
<dbReference type="PIRSF" id="PIRSF000980">
    <property type="entry name" value="RecC"/>
    <property type="match status" value="1"/>
</dbReference>
<reference evidence="12 13" key="1">
    <citation type="submission" date="2017-06" db="EMBL/GenBank/DDBJ databases">
        <authorList>
            <consortium name="Pathogen Informatics"/>
        </authorList>
    </citation>
    <scope>NUCLEOTIDE SEQUENCE [LARGE SCALE GENOMIC DNA]</scope>
    <source>
        <strain evidence="12 13">NCTC13161</strain>
    </source>
</reference>
<evidence type="ECO:0000256" key="9">
    <source>
        <dbReference type="ARBA" id="ARBA00023204"/>
    </source>
</evidence>
<proteinExistence type="inferred from homology"/>
<keyword evidence="5 10" id="KW-0347">Helicase</keyword>
<evidence type="ECO:0000256" key="2">
    <source>
        <dbReference type="ARBA" id="ARBA00022741"/>
    </source>
</evidence>
<comment type="similarity">
    <text evidence="10">Belongs to the RecC family.</text>
</comment>
<dbReference type="GO" id="GO:0000724">
    <property type="term" value="P:double-strand break repair via homologous recombination"/>
    <property type="evidence" value="ECO:0007669"/>
    <property type="project" value="UniProtKB-UniRule"/>
</dbReference>
<dbReference type="PANTHER" id="PTHR30591:SF1">
    <property type="entry name" value="RECBCD ENZYME SUBUNIT RECC"/>
    <property type="match status" value="1"/>
</dbReference>
<comment type="function">
    <text evidence="10">A helicase/nuclease that prepares dsDNA breaks (DSB) for recombinational DNA repair. Binds to DSBs and unwinds DNA via a highly rapid and processive ATP-dependent bidirectional helicase activity. Unwinds dsDNA until it encounters a Chi (crossover hotspot instigator) sequence from the 3' direction. Cuts ssDNA a few nucleotides 3' to the Chi site. The properties and activities of the enzyme are changed at Chi. The Chi-altered holoenzyme produces a long 3'-ssDNA overhang and facilitates RecA-binding to the ssDNA for homologous DNA recombination and repair. Holoenzyme degrades any linearized DNA that is unable to undergo homologous recombination. In the holoenzyme this subunit recognizes the wild-type Chi sequence, and when added to isolated RecB increases its ATP-dependent helicase processivity.</text>
</comment>
<keyword evidence="7 10" id="KW-0067">ATP-binding</keyword>
<dbReference type="GO" id="GO:0003677">
    <property type="term" value="F:DNA binding"/>
    <property type="evidence" value="ECO:0007669"/>
    <property type="project" value="UniProtKB-UniRule"/>
</dbReference>
<keyword evidence="9 10" id="KW-0234">DNA repair</keyword>
<dbReference type="InterPro" id="IPR006697">
    <property type="entry name" value="RecC"/>
</dbReference>
<sequence>MPGVPRSGDTAGYTRGADVGQACAPGMVSGHRPPAVTYDGVSFRICPMGFGAGHLLCLRTVSLSRHARMLHLFFSNRFTTLEAALLRDIAQAPDASPGAGNPFETETIVVPSVAVRRRLELDYADVFGVCANVRLTYLAQWLWDMAGKLLTVPESSPFAPDRLVWPLYQCLAQPWGESSPRLAGYLAGADDVMRFELADRLAHIYDQYLTYRPDWLERWQSGEFISPGASTTWGEVQRADEAWQSALWRQVLAHLEIRERHPTLRAIDRIEQLTPETVPVGWPSRVCVFALSSMPPLSMALLKAMSRLIDVHLYVLNPCESYWFDIVPPSRLSYLTQRDGKAHREVGHPLLAEWGRQTQSHIDALYADLAPQAVEDRALFQPNPEPTLLAALQNGILSLDDGRHGAPDGVAADGSVQVHVCHSLARQIEVLHDRLLACFDEIPDLRPDDVLITVPDLGRAAPLIDAVFGTATPRIPYLVTGLPPTRTNPVARAFASILALPQQRVAASSLVELARTEAVAQRYDLGGNVLDAIQNWLHSAGARRGWRGDALLRLDGTGQKSSDRTMTRAGADIPPALERHTLGDAMMRLFLGYALPDDAMPVDDWLPVGGIEGGRAELLGQLARLIDDLDMTAVSLQTERTGLAWRDQLLAMLELFFSDEPRFADDVAEVRMAIEQIGTAIADGAPEVRVPVEVVARVLADALDDPTRGGVPSGRVTFAAIPSLRLLPYRVVCMIGMDDGVLPGRVRADEFDLMRALPQRGDRQRRDDERNLFLDLMLSAQDRFLITYTGRSVRDNAPLPPSTVVDELLDFTGQLLAPASQGFDLDEQRKARETLVVLHPLQPFSPAYFDGRKPSLYSYDVANGEAAQQLVGQLASPAPDAAELPFVHEPLPAIAQTHLTLDDLLRFWRHPGRAWARDRLGLSLGDMLTEVEDEEPFVLDWSGRDALAARLLPRLLRDDGRDPQAQAAAIERIANVSHELPGGATGAVWRRRELGGLRALATQVRQAQADGTQELLVTLPLKPALPPSWTGSTDAIWHGDATLCADCLLQGRLAPVSRHGLVMYRYGSMRPSDLLAAWLAHLALCAHLQQPEHAGLEVAPRTLWYGEDETFALRPVDDAAALLAQWVALYRLGQTRPLPFFVRSAWKLASTGKMTDTESAWSGSAFARGDADDPYTKLIWRGVEDPLASPFDLLANTMFGPMVQHLEIVEGA</sequence>
<dbReference type="GO" id="GO:0009338">
    <property type="term" value="C:exodeoxyribonuclease V complex"/>
    <property type="evidence" value="ECO:0007669"/>
    <property type="project" value="InterPro"/>
</dbReference>
<name>A0A239SQE6_9BURK</name>
<dbReference type="GO" id="GO:0003678">
    <property type="term" value="F:DNA helicase activity"/>
    <property type="evidence" value="ECO:0007669"/>
    <property type="project" value="UniProtKB-UniRule"/>
</dbReference>
<keyword evidence="13" id="KW-1185">Reference proteome</keyword>
<dbReference type="HAMAP" id="MF_01486">
    <property type="entry name" value="RecC"/>
    <property type="match status" value="1"/>
</dbReference>
<keyword evidence="6 10" id="KW-0269">Exonuclease</keyword>
<dbReference type="STRING" id="93222.NA29_23720"/>
<evidence type="ECO:0000313" key="12">
    <source>
        <dbReference type="EMBL" id="SNU87691.1"/>
    </source>
</evidence>
<keyword evidence="4 10" id="KW-0378">Hydrolase</keyword>
<evidence type="ECO:0000256" key="4">
    <source>
        <dbReference type="ARBA" id="ARBA00022801"/>
    </source>
</evidence>